<sequence length="258" mass="27764">MTTDSTPLPAAGWYPSPDGSGRQAWWDGAQWQLDRVPEAAPAAPVLPPAPDPSIPRLALAAQVLLLVTGAVYLATIAVELFGISAVTRYLGGDASASPLLTTYDQFTLVVSILGLLVLIATAVVWVVWQFRVARQLPGLTRRSAGWHAGSWFIPVVSLFFPYQNVSDLWRAIGLTRPSWLIVWWLLWVVGNAVLQISARVYQFAQSLDVYLVSMTIGVVGDILMLAAAPLAVLVVRGITRGLLARPAASAFTPVQPVA</sequence>
<accession>A0ABT9BP17</accession>
<keyword evidence="2" id="KW-0812">Transmembrane</keyword>
<gene>
    <name evidence="4" type="ORF">Q5716_11150</name>
</gene>
<evidence type="ECO:0000256" key="2">
    <source>
        <dbReference type="SAM" id="Phobius"/>
    </source>
</evidence>
<evidence type="ECO:0000313" key="4">
    <source>
        <dbReference type="EMBL" id="MDO7882781.1"/>
    </source>
</evidence>
<keyword evidence="2" id="KW-1133">Transmembrane helix</keyword>
<reference evidence="4 5" key="1">
    <citation type="submission" date="2023-07" db="EMBL/GenBank/DDBJ databases">
        <title>Protaetiibacter sp. nov WY-16 isolated from soil.</title>
        <authorList>
            <person name="Liu B."/>
            <person name="Wan Y."/>
        </authorList>
    </citation>
    <scope>NUCLEOTIDE SEQUENCE [LARGE SCALE GENOMIC DNA]</scope>
    <source>
        <strain evidence="4 5">WY-16</strain>
    </source>
</reference>
<evidence type="ECO:0000259" key="3">
    <source>
        <dbReference type="Pfam" id="PF14219"/>
    </source>
</evidence>
<organism evidence="4 5">
    <name type="scientific">Antiquaquibacter soli</name>
    <dbReference type="NCBI Taxonomy" id="3064523"/>
    <lineage>
        <taxon>Bacteria</taxon>
        <taxon>Bacillati</taxon>
        <taxon>Actinomycetota</taxon>
        <taxon>Actinomycetes</taxon>
        <taxon>Micrococcales</taxon>
        <taxon>Microbacteriaceae</taxon>
        <taxon>Antiquaquibacter</taxon>
    </lineage>
</organism>
<feature type="transmembrane region" description="Helical" evidence="2">
    <location>
        <begin position="179"/>
        <end position="198"/>
    </location>
</feature>
<feature type="domain" description="DUF4328" evidence="3">
    <location>
        <begin position="100"/>
        <end position="240"/>
    </location>
</feature>
<feature type="transmembrane region" description="Helical" evidence="2">
    <location>
        <begin position="63"/>
        <end position="86"/>
    </location>
</feature>
<evidence type="ECO:0000256" key="1">
    <source>
        <dbReference type="SAM" id="MobiDB-lite"/>
    </source>
</evidence>
<proteinExistence type="predicted"/>
<name>A0ABT9BP17_9MICO</name>
<evidence type="ECO:0000313" key="5">
    <source>
        <dbReference type="Proteomes" id="UP001241072"/>
    </source>
</evidence>
<keyword evidence="5" id="KW-1185">Reference proteome</keyword>
<feature type="region of interest" description="Disordered" evidence="1">
    <location>
        <begin position="1"/>
        <end position="21"/>
    </location>
</feature>
<dbReference type="EMBL" id="JAUQUB010000002">
    <property type="protein sequence ID" value="MDO7882781.1"/>
    <property type="molecule type" value="Genomic_DNA"/>
</dbReference>
<comment type="caution">
    <text evidence="4">The sequence shown here is derived from an EMBL/GenBank/DDBJ whole genome shotgun (WGS) entry which is preliminary data.</text>
</comment>
<feature type="transmembrane region" description="Helical" evidence="2">
    <location>
        <begin position="106"/>
        <end position="128"/>
    </location>
</feature>
<feature type="transmembrane region" description="Helical" evidence="2">
    <location>
        <begin position="210"/>
        <end position="235"/>
    </location>
</feature>
<dbReference type="RefSeq" id="WP_305003213.1">
    <property type="nucleotide sequence ID" value="NZ_JAUQUB010000002.1"/>
</dbReference>
<dbReference type="Proteomes" id="UP001241072">
    <property type="component" value="Unassembled WGS sequence"/>
</dbReference>
<dbReference type="InterPro" id="IPR025565">
    <property type="entry name" value="DUF4328"/>
</dbReference>
<dbReference type="Pfam" id="PF14219">
    <property type="entry name" value="DUF4328"/>
    <property type="match status" value="1"/>
</dbReference>
<protein>
    <submittedName>
        <fullName evidence="4">DUF4328 domain-containing protein</fullName>
    </submittedName>
</protein>
<keyword evidence="2" id="KW-0472">Membrane</keyword>